<comment type="caution">
    <text evidence="11">The sequence shown here is derived from an EMBL/GenBank/DDBJ whole genome shotgun (WGS) entry which is preliminary data.</text>
</comment>
<reference evidence="11" key="1">
    <citation type="submission" date="2022-08" db="EMBL/GenBank/DDBJ databases">
        <authorList>
            <consortium name="DOE Joint Genome Institute"/>
            <person name="Min B."/>
            <person name="Riley R."/>
            <person name="Sierra-Patev S."/>
            <person name="Naranjo-Ortiz M."/>
            <person name="Looney B."/>
            <person name="Konkel Z."/>
            <person name="Slot J.C."/>
            <person name="Sakamoto Y."/>
            <person name="Steenwyk J.L."/>
            <person name="Rokas A."/>
            <person name="Carro J."/>
            <person name="Camarero S."/>
            <person name="Ferreira P."/>
            <person name="Molpeceres G."/>
            <person name="Ruiz-Duenas F.J."/>
            <person name="Serrano A."/>
            <person name="Henrissat B."/>
            <person name="Drula E."/>
            <person name="Hughes K.W."/>
            <person name="Mata J.L."/>
            <person name="Ishikawa N.K."/>
            <person name="Vargas-Isla R."/>
            <person name="Ushijima S."/>
            <person name="Smith C.A."/>
            <person name="Ahrendt S."/>
            <person name="Andreopoulos W."/>
            <person name="He G."/>
            <person name="Labutti K."/>
            <person name="Lipzen A."/>
            <person name="Ng V."/>
            <person name="Sandor L."/>
            <person name="Barry K."/>
            <person name="Martinez A.T."/>
            <person name="Xiao Y."/>
            <person name="Gibbons J.G."/>
            <person name="Terashima K."/>
            <person name="Hibbett D.S."/>
            <person name="Grigoriev I.V."/>
        </authorList>
    </citation>
    <scope>NUCLEOTIDE SEQUENCE</scope>
    <source>
        <strain evidence="11">TFB9207</strain>
    </source>
</reference>
<comment type="similarity">
    <text evidence="3">Belongs to the cytochrome P450 family.</text>
</comment>
<dbReference type="CDD" id="cd11065">
    <property type="entry name" value="CYP64-like"/>
    <property type="match status" value="1"/>
</dbReference>
<protein>
    <submittedName>
        <fullName evidence="11">Cytochrome P450</fullName>
    </submittedName>
</protein>
<evidence type="ECO:0000256" key="5">
    <source>
        <dbReference type="ARBA" id="ARBA00022723"/>
    </source>
</evidence>
<dbReference type="PRINTS" id="PR00463">
    <property type="entry name" value="EP450I"/>
</dbReference>
<keyword evidence="12" id="KW-1185">Reference proteome</keyword>
<evidence type="ECO:0000256" key="9">
    <source>
        <dbReference type="PIRSR" id="PIRSR602401-1"/>
    </source>
</evidence>
<evidence type="ECO:0000256" key="8">
    <source>
        <dbReference type="ARBA" id="ARBA00023033"/>
    </source>
</evidence>
<dbReference type="GO" id="GO:0005506">
    <property type="term" value="F:iron ion binding"/>
    <property type="evidence" value="ECO:0007669"/>
    <property type="project" value="InterPro"/>
</dbReference>
<gene>
    <name evidence="11" type="ORF">F5878DRAFT_560766</name>
</gene>
<keyword evidence="7 9" id="KW-0408">Iron</keyword>
<evidence type="ECO:0000256" key="6">
    <source>
        <dbReference type="ARBA" id="ARBA00023002"/>
    </source>
</evidence>
<evidence type="ECO:0000256" key="10">
    <source>
        <dbReference type="SAM" id="SignalP"/>
    </source>
</evidence>
<evidence type="ECO:0000256" key="7">
    <source>
        <dbReference type="ARBA" id="ARBA00023004"/>
    </source>
</evidence>
<keyword evidence="8" id="KW-0503">Monooxygenase</keyword>
<sequence length="544" mass="62492">MHRYILWAVAAVLVLLLVRRMRNSNRNRRNLPPGPRGWPIVGNLPQVAGEGQIWRLLTKWKYEYGSLTYLNMGGQDLIVINSRRAALEILERRSAMYSHRPRHIVCEYLGGDMAMPFTGYTRTWQNMRRATHEVLNNQAAVQYHPVQTEEAVILVQKLLFDHSSTLREKLNASAATMLSVIYGRKSVNASFLPSSQEGKPAVTVSASPDRLLLTSDILQSLANIGHRFTSSVYPGSYLVDAFPILEHVPEFLAPWKRDAMRDRKDMSKAFQTYYEEALKNDDNRESLCARLTDTSLGGNLTDEEKWWVTGVVSVAALETTSTTLAYFIFAMTLYPEVQRKAHEELDRVIGRTQNPNFSDMMNLPYIRAVVKEILRWNPPLPVVVPRIALEDDRYGDYFIPKGAAVFENLWGMNYDKEVYGPDVEDFRPERFLQQTEKGDELEIKPEYENEDGHSSYGFGRRKCVGKHVADNALFIGICTILWAVDIKPVECKIDLARHTLDTVNPIPDFQCKFVPRFEGLDSFLQQLRDNFEYFRQHKDSEQQI</sequence>
<evidence type="ECO:0000256" key="1">
    <source>
        <dbReference type="ARBA" id="ARBA00001971"/>
    </source>
</evidence>
<feature type="chain" id="PRO_5041331874" evidence="10">
    <location>
        <begin position="21"/>
        <end position="544"/>
    </location>
</feature>
<dbReference type="PANTHER" id="PTHR46300:SF7">
    <property type="entry name" value="P450, PUTATIVE (EUROFUNG)-RELATED"/>
    <property type="match status" value="1"/>
</dbReference>
<dbReference type="EMBL" id="MU806129">
    <property type="protein sequence ID" value="KAJ3839403.1"/>
    <property type="molecule type" value="Genomic_DNA"/>
</dbReference>
<evidence type="ECO:0000256" key="3">
    <source>
        <dbReference type="ARBA" id="ARBA00010617"/>
    </source>
</evidence>
<keyword evidence="10" id="KW-0732">Signal</keyword>
<evidence type="ECO:0000256" key="4">
    <source>
        <dbReference type="ARBA" id="ARBA00022617"/>
    </source>
</evidence>
<dbReference type="InterPro" id="IPR001128">
    <property type="entry name" value="Cyt_P450"/>
</dbReference>
<dbReference type="GO" id="GO:0020037">
    <property type="term" value="F:heme binding"/>
    <property type="evidence" value="ECO:0007669"/>
    <property type="project" value="InterPro"/>
</dbReference>
<dbReference type="InterPro" id="IPR002401">
    <property type="entry name" value="Cyt_P450_E_grp-I"/>
</dbReference>
<dbReference type="SUPFAM" id="SSF48264">
    <property type="entry name" value="Cytochrome P450"/>
    <property type="match status" value="1"/>
</dbReference>
<proteinExistence type="inferred from homology"/>
<comment type="pathway">
    <text evidence="2">Secondary metabolite biosynthesis.</text>
</comment>
<organism evidence="11 12">
    <name type="scientific">Lentinula raphanica</name>
    <dbReference type="NCBI Taxonomy" id="153919"/>
    <lineage>
        <taxon>Eukaryota</taxon>
        <taxon>Fungi</taxon>
        <taxon>Dikarya</taxon>
        <taxon>Basidiomycota</taxon>
        <taxon>Agaricomycotina</taxon>
        <taxon>Agaricomycetes</taxon>
        <taxon>Agaricomycetidae</taxon>
        <taxon>Agaricales</taxon>
        <taxon>Marasmiineae</taxon>
        <taxon>Omphalotaceae</taxon>
        <taxon>Lentinula</taxon>
    </lineage>
</organism>
<dbReference type="Pfam" id="PF00067">
    <property type="entry name" value="p450"/>
    <property type="match status" value="1"/>
</dbReference>
<keyword evidence="6" id="KW-0560">Oxidoreductase</keyword>
<dbReference type="AlphaFoldDB" id="A0AA38PAN6"/>
<accession>A0AA38PAN6</accession>
<keyword evidence="5 9" id="KW-0479">Metal-binding</keyword>
<keyword evidence="4 9" id="KW-0349">Heme</keyword>
<dbReference type="GO" id="GO:0016705">
    <property type="term" value="F:oxidoreductase activity, acting on paired donors, with incorporation or reduction of molecular oxygen"/>
    <property type="evidence" value="ECO:0007669"/>
    <property type="project" value="InterPro"/>
</dbReference>
<evidence type="ECO:0000256" key="2">
    <source>
        <dbReference type="ARBA" id="ARBA00005179"/>
    </source>
</evidence>
<evidence type="ECO:0000313" key="11">
    <source>
        <dbReference type="EMBL" id="KAJ3839403.1"/>
    </source>
</evidence>
<dbReference type="GO" id="GO:0004497">
    <property type="term" value="F:monooxygenase activity"/>
    <property type="evidence" value="ECO:0007669"/>
    <property type="project" value="UniProtKB-KW"/>
</dbReference>
<dbReference type="PANTHER" id="PTHR46300">
    <property type="entry name" value="P450, PUTATIVE (EUROFUNG)-RELATED-RELATED"/>
    <property type="match status" value="1"/>
</dbReference>
<evidence type="ECO:0000313" key="12">
    <source>
        <dbReference type="Proteomes" id="UP001163846"/>
    </source>
</evidence>
<dbReference type="Gene3D" id="1.10.630.10">
    <property type="entry name" value="Cytochrome P450"/>
    <property type="match status" value="1"/>
</dbReference>
<comment type="cofactor">
    <cofactor evidence="1 9">
        <name>heme</name>
        <dbReference type="ChEBI" id="CHEBI:30413"/>
    </cofactor>
</comment>
<dbReference type="InterPro" id="IPR050364">
    <property type="entry name" value="Cytochrome_P450_fung"/>
</dbReference>
<name>A0AA38PAN6_9AGAR</name>
<dbReference type="Proteomes" id="UP001163846">
    <property type="component" value="Unassembled WGS sequence"/>
</dbReference>
<feature type="binding site" description="axial binding residue" evidence="9">
    <location>
        <position position="463"/>
    </location>
    <ligand>
        <name>heme</name>
        <dbReference type="ChEBI" id="CHEBI:30413"/>
    </ligand>
    <ligandPart>
        <name>Fe</name>
        <dbReference type="ChEBI" id="CHEBI:18248"/>
    </ligandPart>
</feature>
<feature type="signal peptide" evidence="10">
    <location>
        <begin position="1"/>
        <end position="20"/>
    </location>
</feature>
<dbReference type="InterPro" id="IPR036396">
    <property type="entry name" value="Cyt_P450_sf"/>
</dbReference>
<dbReference type="PRINTS" id="PR00385">
    <property type="entry name" value="P450"/>
</dbReference>